<evidence type="ECO:0000313" key="3">
    <source>
        <dbReference type="Proteomes" id="UP001597058"/>
    </source>
</evidence>
<evidence type="ECO:0000313" key="2">
    <source>
        <dbReference type="EMBL" id="MFD1306372.1"/>
    </source>
</evidence>
<reference evidence="3" key="1">
    <citation type="journal article" date="2019" name="Int. J. Syst. Evol. Microbiol.">
        <title>The Global Catalogue of Microorganisms (GCM) 10K type strain sequencing project: providing services to taxonomists for standard genome sequencing and annotation.</title>
        <authorList>
            <consortium name="The Broad Institute Genomics Platform"/>
            <consortium name="The Broad Institute Genome Sequencing Center for Infectious Disease"/>
            <person name="Wu L."/>
            <person name="Ma J."/>
        </authorList>
    </citation>
    <scope>NUCLEOTIDE SEQUENCE [LARGE SCALE GENOMIC DNA]</scope>
    <source>
        <strain evidence="3">CGMCC 4.7020</strain>
    </source>
</reference>
<keyword evidence="3" id="KW-1185">Reference proteome</keyword>
<dbReference type="PROSITE" id="PS51257">
    <property type="entry name" value="PROKAR_LIPOPROTEIN"/>
    <property type="match status" value="1"/>
</dbReference>
<dbReference type="SUPFAM" id="SSF53850">
    <property type="entry name" value="Periplasmic binding protein-like II"/>
    <property type="match status" value="1"/>
</dbReference>
<name>A0ABW3XAI9_9ACTN</name>
<dbReference type="RefSeq" id="WP_168525708.1">
    <property type="nucleotide sequence ID" value="NZ_JBHSKH010000091.1"/>
</dbReference>
<dbReference type="Pfam" id="PF01547">
    <property type="entry name" value="SBP_bac_1"/>
    <property type="match status" value="1"/>
</dbReference>
<sequence>MFRRTASALLALAMAGALAACARSGPDAVAAAKAHGPITVWLSNNAQEAAWGKQMVADWNKLHPGQHVTAQNIPAGKTSEEAISASVIAGNTACLVFNTSPASVPQFQKQAGLVDLDDFPGAERYIEARSGSLADQYRSEDGAFRQLPWKSNPVMILYNKKVFKKAGLDPEHPKLATYDQFLATSRTLVHSGAAKAAIWPAPSSEFFQSWFDFYPAFIAESGGKALVENGKPQFDSPAGRKAAAFWRSLYAQKLAPQEAYPGDAFGDGKAAMATVGPWAIAAYKDSVDWGVVPVPTSDGRPPSAVHTFSDLKSVAMFSACKNRATAWDVMKFATSRAQDGKFLAATGQMPLRPDLTGTYAGWFAKNPGYKVFADQTRRVVDVPNVAGSIDMWQAFRDAWTKSVVFGRQPVDSALRDAAGKISEILAEY</sequence>
<dbReference type="PANTHER" id="PTHR43649:SF13">
    <property type="entry name" value="CARBOHYDRATE ABC TRANSPORTER SUBSTRATE-BINDING PROTEIN"/>
    <property type="match status" value="1"/>
</dbReference>
<protein>
    <submittedName>
        <fullName evidence="2">Extracellular solute-binding protein</fullName>
    </submittedName>
</protein>
<dbReference type="InterPro" id="IPR050490">
    <property type="entry name" value="Bact_solute-bd_prot1"/>
</dbReference>
<accession>A0ABW3XAI9</accession>
<feature type="signal peptide" evidence="1">
    <location>
        <begin position="1"/>
        <end position="19"/>
    </location>
</feature>
<dbReference type="EMBL" id="JBHTMM010000010">
    <property type="protein sequence ID" value="MFD1306372.1"/>
    <property type="molecule type" value="Genomic_DNA"/>
</dbReference>
<dbReference type="Gene3D" id="3.40.190.10">
    <property type="entry name" value="Periplasmic binding protein-like II"/>
    <property type="match status" value="2"/>
</dbReference>
<proteinExistence type="predicted"/>
<comment type="caution">
    <text evidence="2">The sequence shown here is derived from an EMBL/GenBank/DDBJ whole genome shotgun (WGS) entry which is preliminary data.</text>
</comment>
<keyword evidence="1" id="KW-0732">Signal</keyword>
<evidence type="ECO:0000256" key="1">
    <source>
        <dbReference type="SAM" id="SignalP"/>
    </source>
</evidence>
<feature type="chain" id="PRO_5046400815" evidence="1">
    <location>
        <begin position="20"/>
        <end position="428"/>
    </location>
</feature>
<gene>
    <name evidence="2" type="ORF">ACFQ5X_11015</name>
</gene>
<dbReference type="PANTHER" id="PTHR43649">
    <property type="entry name" value="ARABINOSE-BINDING PROTEIN-RELATED"/>
    <property type="match status" value="1"/>
</dbReference>
<dbReference type="Proteomes" id="UP001597058">
    <property type="component" value="Unassembled WGS sequence"/>
</dbReference>
<dbReference type="InterPro" id="IPR006059">
    <property type="entry name" value="SBP"/>
</dbReference>
<organism evidence="2 3">
    <name type="scientific">Streptomyces kaempferi</name>
    <dbReference type="NCBI Taxonomy" id="333725"/>
    <lineage>
        <taxon>Bacteria</taxon>
        <taxon>Bacillati</taxon>
        <taxon>Actinomycetota</taxon>
        <taxon>Actinomycetes</taxon>
        <taxon>Kitasatosporales</taxon>
        <taxon>Streptomycetaceae</taxon>
        <taxon>Streptomyces</taxon>
    </lineage>
</organism>